<dbReference type="HAMAP" id="MF_00323">
    <property type="entry name" value="Ferrochelatase"/>
    <property type="match status" value="1"/>
</dbReference>
<evidence type="ECO:0000256" key="1">
    <source>
        <dbReference type="ARBA" id="ARBA00004443"/>
    </source>
</evidence>
<dbReference type="InterPro" id="IPR019772">
    <property type="entry name" value="Ferrochelatase_AS"/>
</dbReference>
<protein>
    <recommendedName>
        <fullName evidence="14">Ferrochelatase</fullName>
        <ecNumber evidence="14">4.98.1.1</ecNumber>
    </recommendedName>
</protein>
<evidence type="ECO:0000256" key="5">
    <source>
        <dbReference type="ARBA" id="ARBA00022792"/>
    </source>
</evidence>
<dbReference type="GO" id="GO:0004325">
    <property type="term" value="F:ferrochelatase activity"/>
    <property type="evidence" value="ECO:0007669"/>
    <property type="project" value="UniProtKB-UniRule"/>
</dbReference>
<keyword evidence="7 14" id="KW-0408">Iron</keyword>
<dbReference type="SUPFAM" id="SSF53800">
    <property type="entry name" value="Chelatase"/>
    <property type="match status" value="1"/>
</dbReference>
<organism evidence="15 16">
    <name type="scientific">Pelobates cultripes</name>
    <name type="common">Western spadefoot toad</name>
    <dbReference type="NCBI Taxonomy" id="61616"/>
    <lineage>
        <taxon>Eukaryota</taxon>
        <taxon>Metazoa</taxon>
        <taxon>Chordata</taxon>
        <taxon>Craniata</taxon>
        <taxon>Vertebrata</taxon>
        <taxon>Euteleostomi</taxon>
        <taxon>Amphibia</taxon>
        <taxon>Batrachia</taxon>
        <taxon>Anura</taxon>
        <taxon>Pelobatoidea</taxon>
        <taxon>Pelobatidae</taxon>
        <taxon>Pelobates</taxon>
    </lineage>
</organism>
<dbReference type="InterPro" id="IPR001015">
    <property type="entry name" value="Ferrochelatase"/>
</dbReference>
<evidence type="ECO:0000256" key="6">
    <source>
        <dbReference type="ARBA" id="ARBA00022946"/>
    </source>
</evidence>
<evidence type="ECO:0000256" key="13">
    <source>
        <dbReference type="ARBA" id="ARBA00049915"/>
    </source>
</evidence>
<dbReference type="PANTHER" id="PTHR11108:SF1">
    <property type="entry name" value="FERROCHELATASE, MITOCHONDRIAL"/>
    <property type="match status" value="1"/>
</dbReference>
<keyword evidence="4" id="KW-0411">Iron-sulfur</keyword>
<dbReference type="EMBL" id="OW240916">
    <property type="protein sequence ID" value="CAH2296594.1"/>
    <property type="molecule type" value="Genomic_DNA"/>
</dbReference>
<dbReference type="PANTHER" id="PTHR11108">
    <property type="entry name" value="FERROCHELATASE"/>
    <property type="match status" value="1"/>
</dbReference>
<evidence type="ECO:0000256" key="14">
    <source>
        <dbReference type="RuleBase" id="RU000607"/>
    </source>
</evidence>
<dbReference type="Proteomes" id="UP001295444">
    <property type="component" value="Chromosome 05"/>
</dbReference>
<comment type="pathway">
    <text evidence="2 14">Porphyrin-containing compound metabolism; protoheme biosynthesis; protoheme from protoporphyrin-IX: step 1/1.</text>
</comment>
<dbReference type="GO" id="GO:0051537">
    <property type="term" value="F:2 iron, 2 sulfur cluster binding"/>
    <property type="evidence" value="ECO:0007669"/>
    <property type="project" value="UniProtKB-KW"/>
</dbReference>
<keyword evidence="11 14" id="KW-0456">Lyase</keyword>
<dbReference type="NCBIfam" id="TIGR00109">
    <property type="entry name" value="hemH"/>
    <property type="match status" value="1"/>
</dbReference>
<accession>A0AAD1SBF5</accession>
<comment type="similarity">
    <text evidence="3 14">Belongs to the ferrochelatase family.</text>
</comment>
<comment type="subcellular location">
    <subcellularLocation>
        <location evidence="1">Mitochondrion inner membrane</location>
        <topology evidence="1">Peripheral membrane protein</topology>
        <orientation evidence="1">Matrix side</orientation>
    </subcellularLocation>
</comment>
<dbReference type="CDD" id="cd03411">
    <property type="entry name" value="Ferrochelatase_N"/>
    <property type="match status" value="1"/>
</dbReference>
<keyword evidence="8" id="KW-0496">Mitochondrion</keyword>
<evidence type="ECO:0000256" key="9">
    <source>
        <dbReference type="ARBA" id="ARBA00023133"/>
    </source>
</evidence>
<proteinExistence type="inferred from homology"/>
<evidence type="ECO:0000256" key="11">
    <source>
        <dbReference type="ARBA" id="ARBA00023239"/>
    </source>
</evidence>
<comment type="function">
    <text evidence="14">Catalyzes the ferrous insertion into protoporphyrin IX.</text>
</comment>
<dbReference type="InterPro" id="IPR033644">
    <property type="entry name" value="Ferrochelatase_C"/>
</dbReference>
<sequence length="408" mass="45650">MFILNTNMAALRAAHRLLAHTVKNENTLKMRWIASAATASTQPAVHPDKRKPKTGILMLNMGGPETTDDVHNFLQRLFLDKDLMTLPAQSKLGPFIAKRRTPKIQEQYNKIGGGSPIKKWTAQQGEGMVKLLDELSPATGPHKYYIGFRYVDPLTEAAIEQMEQDGVERAIAFTQYPQYSCSTTGSSLNAIYRYYNSKGAKPNMRWSIIDRWPTHPLLIQCFADHITKELSMFPADKRGDVVILFSAHSLPMAVVNRGDPYPQEVGATVHKVMEKLGFSNTYRLVWQSKVGPMAWLGPQTSEAIEGLCKRGKKNILLVPIAFTSDHIETLYELDIEYAQVLANECGVENIRRAESLNGNPLFSKALADIVLTHIKSNEICSKQLTLRCPMCVNPVCGEAKSFFINQPL</sequence>
<dbReference type="PROSITE" id="PS00534">
    <property type="entry name" value="FERROCHELATASE"/>
    <property type="match status" value="1"/>
</dbReference>
<evidence type="ECO:0000256" key="10">
    <source>
        <dbReference type="ARBA" id="ARBA00023136"/>
    </source>
</evidence>
<reference evidence="15" key="1">
    <citation type="submission" date="2022-03" db="EMBL/GenBank/DDBJ databases">
        <authorList>
            <person name="Alioto T."/>
            <person name="Alioto T."/>
            <person name="Gomez Garrido J."/>
        </authorList>
    </citation>
    <scope>NUCLEOTIDE SEQUENCE</scope>
</reference>
<evidence type="ECO:0000256" key="2">
    <source>
        <dbReference type="ARBA" id="ARBA00004943"/>
    </source>
</evidence>
<dbReference type="Pfam" id="PF00762">
    <property type="entry name" value="Ferrochelatase"/>
    <property type="match status" value="1"/>
</dbReference>
<gene>
    <name evidence="15" type="ORF">PECUL_23A025229</name>
</gene>
<keyword evidence="6" id="KW-0809">Transit peptide</keyword>
<dbReference type="GO" id="GO:0006783">
    <property type="term" value="P:heme biosynthetic process"/>
    <property type="evidence" value="ECO:0007669"/>
    <property type="project" value="UniProtKB-UniRule"/>
</dbReference>
<evidence type="ECO:0000256" key="3">
    <source>
        <dbReference type="ARBA" id="ARBA00007718"/>
    </source>
</evidence>
<name>A0AAD1SBF5_PELCU</name>
<keyword evidence="4" id="KW-0479">Metal-binding</keyword>
<evidence type="ECO:0000256" key="12">
    <source>
        <dbReference type="ARBA" id="ARBA00023244"/>
    </source>
</evidence>
<keyword evidence="10" id="KW-0472">Membrane</keyword>
<dbReference type="Gene3D" id="3.40.50.1400">
    <property type="match status" value="2"/>
</dbReference>
<evidence type="ECO:0000313" key="15">
    <source>
        <dbReference type="EMBL" id="CAH2296594.1"/>
    </source>
</evidence>
<dbReference type="EC" id="4.98.1.1" evidence="14"/>
<keyword evidence="9 14" id="KW-0350">Heme biosynthesis</keyword>
<dbReference type="InterPro" id="IPR033659">
    <property type="entry name" value="Ferrochelatase_N"/>
</dbReference>
<keyword evidence="12 14" id="KW-0627">Porphyrin biosynthesis</keyword>
<comment type="catalytic activity">
    <reaction evidence="13">
        <text>heme b + 2 H(+) = protoporphyrin IX + Fe(2+)</text>
        <dbReference type="Rhea" id="RHEA:22584"/>
        <dbReference type="ChEBI" id="CHEBI:15378"/>
        <dbReference type="ChEBI" id="CHEBI:29033"/>
        <dbReference type="ChEBI" id="CHEBI:57306"/>
        <dbReference type="ChEBI" id="CHEBI:60344"/>
        <dbReference type="EC" id="4.98.1.1"/>
    </reaction>
    <physiologicalReaction direction="right-to-left" evidence="13">
        <dbReference type="Rhea" id="RHEA:22586"/>
    </physiologicalReaction>
</comment>
<keyword evidence="16" id="KW-1185">Reference proteome</keyword>
<evidence type="ECO:0000256" key="8">
    <source>
        <dbReference type="ARBA" id="ARBA00023128"/>
    </source>
</evidence>
<dbReference type="AlphaFoldDB" id="A0AAD1SBF5"/>
<evidence type="ECO:0000256" key="7">
    <source>
        <dbReference type="ARBA" id="ARBA00023004"/>
    </source>
</evidence>
<evidence type="ECO:0000256" key="4">
    <source>
        <dbReference type="ARBA" id="ARBA00022714"/>
    </source>
</evidence>
<evidence type="ECO:0000313" key="16">
    <source>
        <dbReference type="Proteomes" id="UP001295444"/>
    </source>
</evidence>
<keyword evidence="4" id="KW-0001">2Fe-2S</keyword>
<dbReference type="GO" id="GO:0005743">
    <property type="term" value="C:mitochondrial inner membrane"/>
    <property type="evidence" value="ECO:0007669"/>
    <property type="project" value="UniProtKB-SubCell"/>
</dbReference>
<dbReference type="FunFam" id="3.40.50.1400:FF:000003">
    <property type="entry name" value="Ferrochelatase"/>
    <property type="match status" value="1"/>
</dbReference>
<keyword evidence="5 14" id="KW-0999">Mitochondrion inner membrane</keyword>
<dbReference type="CDD" id="cd00419">
    <property type="entry name" value="Ferrochelatase_C"/>
    <property type="match status" value="1"/>
</dbReference>